<feature type="domain" description="HTH cro/C1-type" evidence="4">
    <location>
        <begin position="7"/>
        <end position="61"/>
    </location>
</feature>
<dbReference type="Gene3D" id="1.10.260.40">
    <property type="entry name" value="lambda repressor-like DNA-binding domains"/>
    <property type="match status" value="1"/>
</dbReference>
<sequence>MFSASKLKEHRLAKKISQTAIANQLGVTRATLSAWETGKTVPNKKHLKELAQVLHIQTHDLQKEHPHLTLYKQLNKVNKKKVDELTHNLIRTQKVVSLFSVQVLDNIALSAGHGSSFYDEYETREVFTDKDYLYDVATWITGQSMEPVYQDGEVALIREGGFEYDGAVYAIAWNEQLYIKKVYLEDEGYRLVSINKDYSDKFAPAEDEPRIVGKIVGNFMPIEIV</sequence>
<dbReference type="InterPro" id="IPR036286">
    <property type="entry name" value="LexA/Signal_pep-like_sf"/>
</dbReference>
<dbReference type="SUPFAM" id="SSF47413">
    <property type="entry name" value="lambda repressor-like DNA-binding domains"/>
    <property type="match status" value="1"/>
</dbReference>
<dbReference type="SUPFAM" id="SSF51306">
    <property type="entry name" value="LexA/Signal peptidase"/>
    <property type="match status" value="1"/>
</dbReference>
<dbReference type="CDD" id="cd00093">
    <property type="entry name" value="HTH_XRE"/>
    <property type="match status" value="1"/>
</dbReference>
<dbReference type="InterPro" id="IPR015927">
    <property type="entry name" value="Peptidase_S24_S26A/B/C"/>
</dbReference>
<dbReference type="Gene3D" id="2.10.109.10">
    <property type="entry name" value="Umud Fragment, subunit A"/>
    <property type="match status" value="1"/>
</dbReference>
<protein>
    <submittedName>
        <fullName evidence="5">Phage transcriptional repressor</fullName>
    </submittedName>
</protein>
<dbReference type="AlphaFoldDB" id="A0A7Z8ZVB5"/>
<dbReference type="Pfam" id="PF00717">
    <property type="entry name" value="Peptidase_S24"/>
    <property type="match status" value="1"/>
</dbReference>
<reference evidence="5 6" key="1">
    <citation type="submission" date="2018-12" db="EMBL/GenBank/DDBJ databases">
        <authorList>
            <consortium name="Pathogen Informatics"/>
        </authorList>
    </citation>
    <scope>NUCLEOTIDE SEQUENCE [LARGE SCALE GENOMIC DNA]</scope>
    <source>
        <strain evidence="5 6">NCTC6180</strain>
    </source>
</reference>
<dbReference type="Pfam" id="PF01381">
    <property type="entry name" value="HTH_3"/>
    <property type="match status" value="1"/>
</dbReference>
<keyword evidence="3" id="KW-0804">Transcription</keyword>
<evidence type="ECO:0000256" key="3">
    <source>
        <dbReference type="ARBA" id="ARBA00023163"/>
    </source>
</evidence>
<dbReference type="RefSeq" id="WP_154803680.1">
    <property type="nucleotide sequence ID" value="NZ_LR134317.1"/>
</dbReference>
<evidence type="ECO:0000313" key="5">
    <source>
        <dbReference type="EMBL" id="VEF05475.1"/>
    </source>
</evidence>
<keyword evidence="1" id="KW-0805">Transcription regulation</keyword>
<keyword evidence="2" id="KW-0238">DNA-binding</keyword>
<dbReference type="CDD" id="cd06529">
    <property type="entry name" value="S24_LexA-like"/>
    <property type="match status" value="1"/>
</dbReference>
<evidence type="ECO:0000259" key="4">
    <source>
        <dbReference type="PROSITE" id="PS50943"/>
    </source>
</evidence>
<evidence type="ECO:0000313" key="6">
    <source>
        <dbReference type="Proteomes" id="UP000269903"/>
    </source>
</evidence>
<gene>
    <name evidence="5" type="ORF">NCTC6180_00355</name>
</gene>
<dbReference type="EMBL" id="LR134317">
    <property type="protein sequence ID" value="VEF05475.1"/>
    <property type="molecule type" value="Genomic_DNA"/>
</dbReference>
<evidence type="ECO:0000256" key="1">
    <source>
        <dbReference type="ARBA" id="ARBA00023015"/>
    </source>
</evidence>
<dbReference type="GO" id="GO:0003677">
    <property type="term" value="F:DNA binding"/>
    <property type="evidence" value="ECO:0007669"/>
    <property type="project" value="UniProtKB-KW"/>
</dbReference>
<dbReference type="PANTHER" id="PTHR40661">
    <property type="match status" value="1"/>
</dbReference>
<accession>A0A7Z8ZVB5</accession>
<dbReference type="InterPro" id="IPR001387">
    <property type="entry name" value="Cro/C1-type_HTH"/>
</dbReference>
<dbReference type="PANTHER" id="PTHR40661:SF1">
    <property type="entry name" value="HTH CRO_C1-TYPE DOMAIN-CONTAINING PROTEIN"/>
    <property type="match status" value="1"/>
</dbReference>
<organism evidence="5 6">
    <name type="scientific">Streptococcus equi subsp. zooepidemicus</name>
    <dbReference type="NCBI Taxonomy" id="40041"/>
    <lineage>
        <taxon>Bacteria</taxon>
        <taxon>Bacillati</taxon>
        <taxon>Bacillota</taxon>
        <taxon>Bacilli</taxon>
        <taxon>Lactobacillales</taxon>
        <taxon>Streptococcaceae</taxon>
        <taxon>Streptococcus</taxon>
    </lineage>
</organism>
<name>A0A7Z8ZVB5_STRSZ</name>
<dbReference type="InterPro" id="IPR039418">
    <property type="entry name" value="LexA-like"/>
</dbReference>
<evidence type="ECO:0000256" key="2">
    <source>
        <dbReference type="ARBA" id="ARBA00023125"/>
    </source>
</evidence>
<dbReference type="PROSITE" id="PS50943">
    <property type="entry name" value="HTH_CROC1"/>
    <property type="match status" value="1"/>
</dbReference>
<dbReference type="SMART" id="SM00530">
    <property type="entry name" value="HTH_XRE"/>
    <property type="match status" value="1"/>
</dbReference>
<proteinExistence type="predicted"/>
<dbReference type="Proteomes" id="UP000269903">
    <property type="component" value="Chromosome"/>
</dbReference>
<dbReference type="InterPro" id="IPR010982">
    <property type="entry name" value="Lambda_DNA-bd_dom_sf"/>
</dbReference>